<evidence type="ECO:0000313" key="2">
    <source>
        <dbReference type="Proteomes" id="UP000824120"/>
    </source>
</evidence>
<accession>A0A9J5Z2R2</accession>
<dbReference type="Proteomes" id="UP000824120">
    <property type="component" value="Chromosome 5"/>
</dbReference>
<reference evidence="1 2" key="1">
    <citation type="submission" date="2020-09" db="EMBL/GenBank/DDBJ databases">
        <title>De no assembly of potato wild relative species, Solanum commersonii.</title>
        <authorList>
            <person name="Cho K."/>
        </authorList>
    </citation>
    <scope>NUCLEOTIDE SEQUENCE [LARGE SCALE GENOMIC DNA]</scope>
    <source>
        <strain evidence="1">LZ3.2</strain>
        <tissue evidence="1">Leaf</tissue>
    </source>
</reference>
<protein>
    <submittedName>
        <fullName evidence="1">Uncharacterized protein</fullName>
    </submittedName>
</protein>
<proteinExistence type="predicted"/>
<sequence length="84" mass="9497">MYDKYCSLDNVENPHMSMPQVGTHGRMKHKLGLDSSNKCKFVIGHGSDDGIELQDHRRALPRPVVDKGQSIAELVKGFVGRYHY</sequence>
<evidence type="ECO:0000313" key="1">
    <source>
        <dbReference type="EMBL" id="KAG5606191.1"/>
    </source>
</evidence>
<gene>
    <name evidence="1" type="ORF">H5410_027683</name>
</gene>
<dbReference type="AlphaFoldDB" id="A0A9J5Z2R2"/>
<dbReference type="EMBL" id="JACXVP010000005">
    <property type="protein sequence ID" value="KAG5606191.1"/>
    <property type="molecule type" value="Genomic_DNA"/>
</dbReference>
<name>A0A9J5Z2R2_SOLCO</name>
<comment type="caution">
    <text evidence="1">The sequence shown here is derived from an EMBL/GenBank/DDBJ whole genome shotgun (WGS) entry which is preliminary data.</text>
</comment>
<organism evidence="1 2">
    <name type="scientific">Solanum commersonii</name>
    <name type="common">Commerson's wild potato</name>
    <name type="synonym">Commerson's nightshade</name>
    <dbReference type="NCBI Taxonomy" id="4109"/>
    <lineage>
        <taxon>Eukaryota</taxon>
        <taxon>Viridiplantae</taxon>
        <taxon>Streptophyta</taxon>
        <taxon>Embryophyta</taxon>
        <taxon>Tracheophyta</taxon>
        <taxon>Spermatophyta</taxon>
        <taxon>Magnoliopsida</taxon>
        <taxon>eudicotyledons</taxon>
        <taxon>Gunneridae</taxon>
        <taxon>Pentapetalae</taxon>
        <taxon>asterids</taxon>
        <taxon>lamiids</taxon>
        <taxon>Solanales</taxon>
        <taxon>Solanaceae</taxon>
        <taxon>Solanoideae</taxon>
        <taxon>Solaneae</taxon>
        <taxon>Solanum</taxon>
    </lineage>
</organism>
<keyword evidence="2" id="KW-1185">Reference proteome</keyword>